<dbReference type="PRINTS" id="PR00368">
    <property type="entry name" value="FADPNR"/>
</dbReference>
<gene>
    <name evidence="13" type="ORF">GQ26_0231050</name>
</gene>
<comment type="pathway">
    <text evidence="2">Siderophore biosynthesis.</text>
</comment>
<proteinExistence type="inferred from homology"/>
<dbReference type="GO" id="GO:0004497">
    <property type="term" value="F:monooxygenase activity"/>
    <property type="evidence" value="ECO:0007669"/>
    <property type="project" value="UniProtKB-KW"/>
</dbReference>
<dbReference type="EC" id="1.14.13.196" evidence="4"/>
<evidence type="ECO:0000256" key="3">
    <source>
        <dbReference type="ARBA" id="ARBA00007588"/>
    </source>
</evidence>
<dbReference type="EMBL" id="JPOX01000023">
    <property type="protein sequence ID" value="KFX45464.1"/>
    <property type="molecule type" value="Genomic_DNA"/>
</dbReference>
<dbReference type="InterPro" id="IPR025700">
    <property type="entry name" value="Lys/Orn_oxygenase"/>
</dbReference>
<keyword evidence="13" id="KW-0503">Monooxygenase</keyword>
<evidence type="ECO:0000256" key="9">
    <source>
        <dbReference type="ARBA" id="ARBA00023002"/>
    </source>
</evidence>
<evidence type="ECO:0000256" key="8">
    <source>
        <dbReference type="ARBA" id="ARBA00022857"/>
    </source>
</evidence>
<dbReference type="SUPFAM" id="SSF51905">
    <property type="entry name" value="FAD/NAD(P)-binding domain"/>
    <property type="match status" value="2"/>
</dbReference>
<sequence>MESIQTSSAIDAPSKASPESSQYDIVCVGFGPAALAIAIAMHERGFSSNKNVLFLERQAEFGWHTGMLLPGTKMQISFMKDLATMRNPQSYFTFVNYLHKHDRLANFINLSTQTPFREEFNDYMKWCASHFGDQVRYNQEVLRVSPGKKTGSAIIDSFWVTSRDVRSGDVQRIFAKHVIVANGGEYSIPEGLKSPDISDRIVHSSQYLKRVPQKFQNENAEYRFAVVGSGQSAVEISEDLQSRYPKSRVSLIFRDSALRPSDDSPFVNEIFDPASVDEFYSLDSAHRKQSLKKNKATNYSVVRLPLIEHIYEKMYRQRLLTPDPRDWKLSLYHNSEVIGAKKSASGDALSLQLKNTITGESKVTTQPYDVVVVATGYQRKPFAGILKDLKPLLLSASEENGSLVQRNYRVLFRPGSVVRDAAIWMQGSCETTHGISDTLLSILAVRADELLDSINASRKTVEKKARL</sequence>
<reference evidence="13" key="2">
    <citation type="journal article" date="2014" name="PLoS Genet.">
        <title>Signature gene expression reveals novel clues to the molecular mechanisms of dimorphic transition in Penicillium marneffei.</title>
        <authorList>
            <person name="Yang E."/>
            <person name="Wang G."/>
            <person name="Cai J."/>
            <person name="Woo P.C."/>
            <person name="Lau S.K."/>
            <person name="Yuen K.-Y."/>
            <person name="Chow W.-N."/>
            <person name="Lin X."/>
        </authorList>
    </citation>
    <scope>NUCLEOTIDE SEQUENCE</scope>
    <source>
        <strain evidence="13">PM1</strain>
    </source>
</reference>
<protein>
    <recommendedName>
        <fullName evidence="5">L-ornithine N(5)-monooxygenase</fullName>
        <ecNumber evidence="4">1.14.13.196</ecNumber>
    </recommendedName>
    <alternativeName>
        <fullName evidence="10">L-ornithine N(5)-oxygenase</fullName>
    </alternativeName>
</protein>
<evidence type="ECO:0000256" key="7">
    <source>
        <dbReference type="ARBA" id="ARBA00022827"/>
    </source>
</evidence>
<dbReference type="InterPro" id="IPR036188">
    <property type="entry name" value="FAD/NAD-bd_sf"/>
</dbReference>
<comment type="catalytic activity">
    <reaction evidence="11">
        <text>L-ornithine + NADPH + O2 = N(5)-hydroxy-L-ornithine + NADP(+) + H2O</text>
        <dbReference type="Rhea" id="RHEA:41508"/>
        <dbReference type="ChEBI" id="CHEBI:15377"/>
        <dbReference type="ChEBI" id="CHEBI:15379"/>
        <dbReference type="ChEBI" id="CHEBI:46911"/>
        <dbReference type="ChEBI" id="CHEBI:57783"/>
        <dbReference type="ChEBI" id="CHEBI:58349"/>
        <dbReference type="ChEBI" id="CHEBI:78275"/>
        <dbReference type="EC" id="1.14.13.196"/>
    </reaction>
</comment>
<comment type="caution">
    <text evidence="13">The sequence shown here is derived from an EMBL/GenBank/DDBJ whole genome shotgun (WGS) entry which is preliminary data.</text>
</comment>
<name>A0A093V654_TALMA</name>
<dbReference type="GO" id="GO:0006879">
    <property type="term" value="P:intracellular iron ion homeostasis"/>
    <property type="evidence" value="ECO:0007669"/>
    <property type="project" value="TreeGrafter"/>
</dbReference>
<evidence type="ECO:0000256" key="11">
    <source>
        <dbReference type="ARBA" id="ARBA00047598"/>
    </source>
</evidence>
<keyword evidence="7" id="KW-0274">FAD</keyword>
<evidence type="ECO:0000256" key="4">
    <source>
        <dbReference type="ARBA" id="ARBA00012881"/>
    </source>
</evidence>
<comment type="catalytic activity">
    <reaction evidence="12">
        <text>L-ornithine + NADH + O2 = N(5)-hydroxy-L-ornithine + NAD(+) + H2O</text>
        <dbReference type="Rhea" id="RHEA:41512"/>
        <dbReference type="ChEBI" id="CHEBI:15377"/>
        <dbReference type="ChEBI" id="CHEBI:15379"/>
        <dbReference type="ChEBI" id="CHEBI:46911"/>
        <dbReference type="ChEBI" id="CHEBI:57540"/>
        <dbReference type="ChEBI" id="CHEBI:57945"/>
        <dbReference type="ChEBI" id="CHEBI:78275"/>
        <dbReference type="EC" id="1.14.13.196"/>
    </reaction>
</comment>
<comment type="cofactor">
    <cofactor evidence="1">
        <name>FAD</name>
        <dbReference type="ChEBI" id="CHEBI:57692"/>
    </cofactor>
</comment>
<accession>A0A093V654</accession>
<dbReference type="Gene3D" id="3.50.50.60">
    <property type="entry name" value="FAD/NAD(P)-binding domain"/>
    <property type="match status" value="1"/>
</dbReference>
<keyword evidence="9" id="KW-0560">Oxidoreductase</keyword>
<dbReference type="AlphaFoldDB" id="A0A093V654"/>
<evidence type="ECO:0000256" key="5">
    <source>
        <dbReference type="ARBA" id="ARBA00018612"/>
    </source>
</evidence>
<comment type="similarity">
    <text evidence="3">Belongs to the lysine N(6)-hydroxylase/L-ornithine N(5)-oxygenase family.</text>
</comment>
<reference key="1">
    <citation type="journal article" date="2014" name="PLoS Genet.">
        <title>Signature Gene Expression Reveals Novel Clues to the Molecular Mechanisms of Dimorphic Transition in Penicillium marneffei.</title>
        <authorList>
            <person name="Yang E."/>
            <person name="Wang G."/>
            <person name="Cai J."/>
            <person name="Woo P.C."/>
            <person name="Lau S.K."/>
            <person name="Yuen K.-Y."/>
            <person name="Chow W.-N."/>
            <person name="Lin X."/>
        </authorList>
    </citation>
    <scope>NUCLEOTIDE SEQUENCE [LARGE SCALE GENOMIC DNA]</scope>
    <source>
        <strain>PM1</strain>
    </source>
</reference>
<evidence type="ECO:0000313" key="13">
    <source>
        <dbReference type="EMBL" id="KFX45464.1"/>
    </source>
</evidence>
<keyword evidence="6" id="KW-0285">Flavoprotein</keyword>
<evidence type="ECO:0000256" key="6">
    <source>
        <dbReference type="ARBA" id="ARBA00022630"/>
    </source>
</evidence>
<dbReference type="HOGENOM" id="CLU_020931_2_0_1"/>
<evidence type="ECO:0000256" key="1">
    <source>
        <dbReference type="ARBA" id="ARBA00001974"/>
    </source>
</evidence>
<organism evidence="13">
    <name type="scientific">Talaromyces marneffei PM1</name>
    <dbReference type="NCBI Taxonomy" id="1077442"/>
    <lineage>
        <taxon>Eukaryota</taxon>
        <taxon>Fungi</taxon>
        <taxon>Dikarya</taxon>
        <taxon>Ascomycota</taxon>
        <taxon>Pezizomycotina</taxon>
        <taxon>Eurotiomycetes</taxon>
        <taxon>Eurotiomycetidae</taxon>
        <taxon>Eurotiales</taxon>
        <taxon>Trichocomaceae</taxon>
        <taxon>Talaromyces</taxon>
        <taxon>Talaromyces sect. Talaromyces</taxon>
    </lineage>
</organism>
<evidence type="ECO:0000256" key="10">
    <source>
        <dbReference type="ARBA" id="ARBA00030351"/>
    </source>
</evidence>
<dbReference type="eggNOG" id="KOG1399">
    <property type="taxonomic scope" value="Eukaryota"/>
</dbReference>
<keyword evidence="8" id="KW-0521">NADP</keyword>
<dbReference type="PANTHER" id="PTHR42802">
    <property type="entry name" value="MONOOXYGENASE"/>
    <property type="match status" value="1"/>
</dbReference>
<evidence type="ECO:0000256" key="12">
    <source>
        <dbReference type="ARBA" id="ARBA00049248"/>
    </source>
</evidence>
<evidence type="ECO:0000256" key="2">
    <source>
        <dbReference type="ARBA" id="ARBA00004924"/>
    </source>
</evidence>
<dbReference type="Pfam" id="PF13434">
    <property type="entry name" value="Lys_Orn_oxgnase"/>
    <property type="match status" value="1"/>
</dbReference>
<dbReference type="PANTHER" id="PTHR42802:SF1">
    <property type="entry name" value="L-ORNITHINE N(5)-MONOOXYGENASE"/>
    <property type="match status" value="1"/>
</dbReference>